<name>A0A1H5W466_9BACT</name>
<reference evidence="2 3" key="1">
    <citation type="submission" date="2016-10" db="EMBL/GenBank/DDBJ databases">
        <authorList>
            <person name="de Groot N.N."/>
        </authorList>
    </citation>
    <scope>NUCLEOTIDE SEQUENCE [LARGE SCALE GENOMIC DNA]</scope>
    <source>
        <strain evidence="2 3">DSM 22489</strain>
    </source>
</reference>
<accession>A0A1H5W466</accession>
<evidence type="ECO:0000313" key="3">
    <source>
        <dbReference type="Proteomes" id="UP000236728"/>
    </source>
</evidence>
<keyword evidence="1" id="KW-0472">Membrane</keyword>
<keyword evidence="1" id="KW-1133">Transmembrane helix</keyword>
<dbReference type="AlphaFoldDB" id="A0A1H5W466"/>
<dbReference type="RefSeq" id="WP_103932359.1">
    <property type="nucleotide sequence ID" value="NZ_FNVA01000002.1"/>
</dbReference>
<dbReference type="EMBL" id="FNVA01000002">
    <property type="protein sequence ID" value="SEF93961.1"/>
    <property type="molecule type" value="Genomic_DNA"/>
</dbReference>
<evidence type="ECO:0000256" key="1">
    <source>
        <dbReference type="SAM" id="Phobius"/>
    </source>
</evidence>
<keyword evidence="3" id="KW-1185">Reference proteome</keyword>
<feature type="transmembrane region" description="Helical" evidence="1">
    <location>
        <begin position="47"/>
        <end position="66"/>
    </location>
</feature>
<sequence>MHPALSAVAIAAMVGGFLGAPILVIWEWLRVRSASASKERAARAGRILVTASVLCENLWWIPSIAYDHTGSGIAMAAWYAAIPLSFIALVLWFSVKNFMGQPGFWACWLNIATVAFLISIAGD</sequence>
<feature type="transmembrane region" description="Helical" evidence="1">
    <location>
        <begin position="72"/>
        <end position="93"/>
    </location>
</feature>
<dbReference type="Proteomes" id="UP000236728">
    <property type="component" value="Unassembled WGS sequence"/>
</dbReference>
<feature type="transmembrane region" description="Helical" evidence="1">
    <location>
        <begin position="6"/>
        <end position="26"/>
    </location>
</feature>
<feature type="transmembrane region" description="Helical" evidence="1">
    <location>
        <begin position="105"/>
        <end position="122"/>
    </location>
</feature>
<evidence type="ECO:0000313" key="2">
    <source>
        <dbReference type="EMBL" id="SEF93961.1"/>
    </source>
</evidence>
<organism evidence="2 3">
    <name type="scientific">Bryocella elongata</name>
    <dbReference type="NCBI Taxonomy" id="863522"/>
    <lineage>
        <taxon>Bacteria</taxon>
        <taxon>Pseudomonadati</taxon>
        <taxon>Acidobacteriota</taxon>
        <taxon>Terriglobia</taxon>
        <taxon>Terriglobales</taxon>
        <taxon>Acidobacteriaceae</taxon>
        <taxon>Bryocella</taxon>
    </lineage>
</organism>
<keyword evidence="1" id="KW-0812">Transmembrane</keyword>
<proteinExistence type="predicted"/>
<protein>
    <submittedName>
        <fullName evidence="2">Uncharacterized protein</fullName>
    </submittedName>
</protein>
<gene>
    <name evidence="2" type="ORF">SAMN05421819_1424</name>
</gene>